<dbReference type="Gene3D" id="1.10.10.10">
    <property type="entry name" value="Winged helix-like DNA-binding domain superfamily/Winged helix DNA-binding domain"/>
    <property type="match status" value="1"/>
</dbReference>
<dbReference type="InterPro" id="IPR004839">
    <property type="entry name" value="Aminotransferase_I/II_large"/>
</dbReference>
<evidence type="ECO:0000259" key="7">
    <source>
        <dbReference type="PROSITE" id="PS50949"/>
    </source>
</evidence>
<dbReference type="InterPro" id="IPR036388">
    <property type="entry name" value="WH-like_DNA-bd_sf"/>
</dbReference>
<dbReference type="GO" id="GO:0003677">
    <property type="term" value="F:DNA binding"/>
    <property type="evidence" value="ECO:0007669"/>
    <property type="project" value="UniProtKB-KW"/>
</dbReference>
<protein>
    <submittedName>
        <fullName evidence="8">Aminotransferase class I/II-fold pyridoxal phosphate-dependent enzyme</fullName>
    </submittedName>
</protein>
<keyword evidence="8" id="KW-0032">Aminotransferase</keyword>
<evidence type="ECO:0000256" key="4">
    <source>
        <dbReference type="ARBA" id="ARBA00023125"/>
    </source>
</evidence>
<dbReference type="InterPro" id="IPR036390">
    <property type="entry name" value="WH_DNA-bd_sf"/>
</dbReference>
<dbReference type="SUPFAM" id="SSF53383">
    <property type="entry name" value="PLP-dependent transferases"/>
    <property type="match status" value="1"/>
</dbReference>
<dbReference type="Pfam" id="PF00155">
    <property type="entry name" value="Aminotran_1_2"/>
    <property type="match status" value="1"/>
</dbReference>
<evidence type="ECO:0000256" key="6">
    <source>
        <dbReference type="SAM" id="MobiDB-lite"/>
    </source>
</evidence>
<dbReference type="Pfam" id="PF00392">
    <property type="entry name" value="GntR"/>
    <property type="match status" value="1"/>
</dbReference>
<evidence type="ECO:0000256" key="3">
    <source>
        <dbReference type="ARBA" id="ARBA00023015"/>
    </source>
</evidence>
<keyword evidence="4" id="KW-0238">DNA-binding</keyword>
<dbReference type="PANTHER" id="PTHR46577:SF1">
    <property type="entry name" value="HTH-TYPE TRANSCRIPTIONAL REGULATORY PROTEIN GABR"/>
    <property type="match status" value="1"/>
</dbReference>
<dbReference type="RefSeq" id="WP_348787958.1">
    <property type="nucleotide sequence ID" value="NZ_CP157390.1"/>
</dbReference>
<dbReference type="AlphaFoldDB" id="A0AAU7GCX5"/>
<evidence type="ECO:0000256" key="1">
    <source>
        <dbReference type="ARBA" id="ARBA00005384"/>
    </source>
</evidence>
<dbReference type="CDD" id="cd07377">
    <property type="entry name" value="WHTH_GntR"/>
    <property type="match status" value="1"/>
</dbReference>
<keyword evidence="5" id="KW-0804">Transcription</keyword>
<dbReference type="CDD" id="cd00609">
    <property type="entry name" value="AAT_like"/>
    <property type="match status" value="1"/>
</dbReference>
<dbReference type="SMART" id="SM00345">
    <property type="entry name" value="HTH_GNTR"/>
    <property type="match status" value="1"/>
</dbReference>
<organism evidence="8">
    <name type="scientific">Leifsonia sp. NPDC080035</name>
    <dbReference type="NCBI Taxonomy" id="3143936"/>
    <lineage>
        <taxon>Bacteria</taxon>
        <taxon>Bacillati</taxon>
        <taxon>Actinomycetota</taxon>
        <taxon>Actinomycetes</taxon>
        <taxon>Micrococcales</taxon>
        <taxon>Microbacteriaceae</taxon>
        <taxon>Leifsonia</taxon>
    </lineage>
</organism>
<dbReference type="InterPro" id="IPR000524">
    <property type="entry name" value="Tscrpt_reg_HTH_GntR"/>
</dbReference>
<dbReference type="InterPro" id="IPR015424">
    <property type="entry name" value="PyrdxlP-dep_Trfase"/>
</dbReference>
<reference evidence="8" key="1">
    <citation type="submission" date="2024-05" db="EMBL/GenBank/DDBJ databases">
        <title>The Natural Products Discovery Center: Release of the First 8490 Sequenced Strains for Exploring Actinobacteria Biosynthetic Diversity.</title>
        <authorList>
            <person name="Kalkreuter E."/>
            <person name="Kautsar S.A."/>
            <person name="Yang D."/>
            <person name="Bader C.D."/>
            <person name="Teijaro C.N."/>
            <person name="Fluegel L."/>
            <person name="Davis C.M."/>
            <person name="Simpson J.R."/>
            <person name="Lauterbach L."/>
            <person name="Steele A.D."/>
            <person name="Gui C."/>
            <person name="Meng S."/>
            <person name="Li G."/>
            <person name="Viehrig K."/>
            <person name="Ye F."/>
            <person name="Su P."/>
            <person name="Kiefer A.F."/>
            <person name="Nichols A."/>
            <person name="Cepeda A.J."/>
            <person name="Yan W."/>
            <person name="Fan B."/>
            <person name="Jiang Y."/>
            <person name="Adhikari A."/>
            <person name="Zheng C.-J."/>
            <person name="Schuster L."/>
            <person name="Cowan T.M."/>
            <person name="Smanski M.J."/>
            <person name="Chevrette M.G."/>
            <person name="de Carvalho L.P.S."/>
            <person name="Shen B."/>
        </authorList>
    </citation>
    <scope>NUCLEOTIDE SEQUENCE</scope>
    <source>
        <strain evidence="8">NPDC080035</strain>
    </source>
</reference>
<dbReference type="PROSITE" id="PS50949">
    <property type="entry name" value="HTH_GNTR"/>
    <property type="match status" value="1"/>
</dbReference>
<dbReference type="EMBL" id="CP157390">
    <property type="protein sequence ID" value="XBM47998.1"/>
    <property type="molecule type" value="Genomic_DNA"/>
</dbReference>
<evidence type="ECO:0000313" key="8">
    <source>
        <dbReference type="EMBL" id="XBM47998.1"/>
    </source>
</evidence>
<dbReference type="InterPro" id="IPR051446">
    <property type="entry name" value="HTH_trans_reg/aminotransferase"/>
</dbReference>
<accession>A0AAU7GCX5</accession>
<comment type="similarity">
    <text evidence="1">In the C-terminal section; belongs to the class-I pyridoxal-phosphate-dependent aminotransferase family.</text>
</comment>
<dbReference type="GO" id="GO:0030170">
    <property type="term" value="F:pyridoxal phosphate binding"/>
    <property type="evidence" value="ECO:0007669"/>
    <property type="project" value="InterPro"/>
</dbReference>
<feature type="region of interest" description="Disordered" evidence="6">
    <location>
        <begin position="435"/>
        <end position="455"/>
    </location>
</feature>
<dbReference type="PANTHER" id="PTHR46577">
    <property type="entry name" value="HTH-TYPE TRANSCRIPTIONAL REGULATORY PROTEIN GABR"/>
    <property type="match status" value="1"/>
</dbReference>
<evidence type="ECO:0000256" key="2">
    <source>
        <dbReference type="ARBA" id="ARBA00022898"/>
    </source>
</evidence>
<evidence type="ECO:0000256" key="5">
    <source>
        <dbReference type="ARBA" id="ARBA00023163"/>
    </source>
</evidence>
<dbReference type="GO" id="GO:0008483">
    <property type="term" value="F:transaminase activity"/>
    <property type="evidence" value="ECO:0007669"/>
    <property type="project" value="UniProtKB-KW"/>
</dbReference>
<name>A0AAU7GCX5_9MICO</name>
<dbReference type="GO" id="GO:0003700">
    <property type="term" value="F:DNA-binding transcription factor activity"/>
    <property type="evidence" value="ECO:0007669"/>
    <property type="project" value="InterPro"/>
</dbReference>
<proteinExistence type="inferred from homology"/>
<dbReference type="SUPFAM" id="SSF46785">
    <property type="entry name" value="Winged helix' DNA-binding domain"/>
    <property type="match status" value="1"/>
</dbReference>
<keyword evidence="8" id="KW-0808">Transferase</keyword>
<keyword evidence="2" id="KW-0663">Pyridoxal phosphate</keyword>
<dbReference type="InterPro" id="IPR015421">
    <property type="entry name" value="PyrdxlP-dep_Trfase_major"/>
</dbReference>
<dbReference type="Gene3D" id="3.40.640.10">
    <property type="entry name" value="Type I PLP-dependent aspartate aminotransferase-like (Major domain)"/>
    <property type="match status" value="1"/>
</dbReference>
<gene>
    <name evidence="8" type="ORF">AAME72_18300</name>
</gene>
<sequence>MDEQIITGSTASEIAASVRALHERGVLSRGDALPPVRELAARLGVNRNTAVAAYRLLAQAGVVVARGRAGTVIAGLDAVAQEGYAADSVLRDIGTGNPDPQRIPDLSGALAAAVGRPVLYGEPVIDPALQQRALDWVSADLPDRDVRITVTNGAVDAVERLLAQALLRDDAVALEDPCFLASIHTVRLGGYRAVPVPVDAEGMTVDGLRSALDAGVRAIICTPRAQNPTGATLTPTRAAELRAVLAGHPYVLVIEDDHFSMLSQRPYESLIGPGHRRFALVRSVSKFLGPDMCLAVAATDPETAERLAFRLSPGTTWVSHVLQRLVLAQLTDETVLDQVAAAGRHYAERNAAFAALLADRGLPAEAADGLNLWVALPVEARVVAERLMRRGWLARTGDEFLLGEHAAPSHHLRLTVHDLTDEETTRLVDDLAEASGTVPADPRQAAVPRDERMYG</sequence>
<feature type="domain" description="HTH gntR-type" evidence="7">
    <location>
        <begin position="8"/>
        <end position="76"/>
    </location>
</feature>
<keyword evidence="3" id="KW-0805">Transcription regulation</keyword>